<dbReference type="EMBL" id="JABBMT010000052">
    <property type="protein sequence ID" value="NMM42702.1"/>
    <property type="molecule type" value="Genomic_DNA"/>
</dbReference>
<evidence type="ECO:0000313" key="1">
    <source>
        <dbReference type="EMBL" id="NMM42702.1"/>
    </source>
</evidence>
<evidence type="ECO:0000313" key="2">
    <source>
        <dbReference type="Proteomes" id="UP000570493"/>
    </source>
</evidence>
<name>A0A7Y0DW70_9GAMM</name>
<organism evidence="1 2">
    <name type="scientific">Pseudoalteromonas arctica</name>
    <dbReference type="NCBI Taxonomy" id="394751"/>
    <lineage>
        <taxon>Bacteria</taxon>
        <taxon>Pseudomonadati</taxon>
        <taxon>Pseudomonadota</taxon>
        <taxon>Gammaproteobacteria</taxon>
        <taxon>Alteromonadales</taxon>
        <taxon>Pseudoalteromonadaceae</taxon>
        <taxon>Pseudoalteromonas</taxon>
    </lineage>
</organism>
<accession>A0A7Y0DW70</accession>
<protein>
    <submittedName>
        <fullName evidence="1">Uncharacterized protein</fullName>
    </submittedName>
</protein>
<gene>
    <name evidence="1" type="ORF">HHO47_18315</name>
</gene>
<reference evidence="1" key="1">
    <citation type="submission" date="2020-04" db="EMBL/GenBank/DDBJ databases">
        <title>Genome Sequencing for Pseudoaltermonas arctica.</title>
        <authorList>
            <person name="Elkins N.S."/>
        </authorList>
    </citation>
    <scope>NUCLEOTIDE SEQUENCE [LARGE SCALE GENOMIC DNA]</scope>
    <source>
        <strain evidence="1">NEC-BIFX-2020_0012</strain>
    </source>
</reference>
<comment type="caution">
    <text evidence="1">The sequence shown here is derived from an EMBL/GenBank/DDBJ whole genome shotgun (WGS) entry which is preliminary data.</text>
</comment>
<dbReference type="AlphaFoldDB" id="A0A7Y0DW70"/>
<dbReference type="Proteomes" id="UP000570493">
    <property type="component" value="Unassembled WGS sequence"/>
</dbReference>
<sequence length="153" mass="18045">METELDLEALWDECFAMPDASPDVEYAKRYFFNRTEQQIFECFDRNVIERTSELREITPPLFNLYFPHFQNYILKCKHDSMDANCISSCYMGLLADKLQQGIVSNKEIIDKAALINKHFRENLSFYNDYPEIYGDLKLKLDEADKLLAQYKIG</sequence>
<proteinExistence type="predicted"/>
<keyword evidence="2" id="KW-1185">Reference proteome</keyword>
<dbReference type="RefSeq" id="WP_169021599.1">
    <property type="nucleotide sequence ID" value="NZ_JABBMT010000052.1"/>
</dbReference>